<accession>A0ABT0RFB3</accession>
<evidence type="ECO:0000256" key="3">
    <source>
        <dbReference type="RuleBase" id="RU363094"/>
    </source>
</evidence>
<dbReference type="PANTHER" id="PTHR43877">
    <property type="entry name" value="AMINOALKYLPHOSPHONATE N-ACETYLTRANSFERASE-RELATED-RELATED"/>
    <property type="match status" value="1"/>
</dbReference>
<dbReference type="EMBL" id="JAMGBC010000001">
    <property type="protein sequence ID" value="MCL6678946.1"/>
    <property type="molecule type" value="Genomic_DNA"/>
</dbReference>
<dbReference type="SUPFAM" id="SSF55729">
    <property type="entry name" value="Acyl-CoA N-acyltransferases (Nat)"/>
    <property type="match status" value="1"/>
</dbReference>
<proteinExistence type="inferred from homology"/>
<evidence type="ECO:0000313" key="5">
    <source>
        <dbReference type="EMBL" id="MCL6678946.1"/>
    </source>
</evidence>
<keyword evidence="1 5" id="KW-0808">Transferase</keyword>
<evidence type="ECO:0000313" key="6">
    <source>
        <dbReference type="Proteomes" id="UP001165343"/>
    </source>
</evidence>
<name>A0ABT0RFB3_9SPHN</name>
<organism evidence="5 6">
    <name type="scientific">Sphingomonas anseongensis</name>
    <dbReference type="NCBI Taxonomy" id="2908207"/>
    <lineage>
        <taxon>Bacteria</taxon>
        <taxon>Pseudomonadati</taxon>
        <taxon>Pseudomonadota</taxon>
        <taxon>Alphaproteobacteria</taxon>
        <taxon>Sphingomonadales</taxon>
        <taxon>Sphingomonadaceae</taxon>
        <taxon>Sphingomonas</taxon>
    </lineage>
</organism>
<dbReference type="Proteomes" id="UP001165343">
    <property type="component" value="Unassembled WGS sequence"/>
</dbReference>
<dbReference type="InterPro" id="IPR016181">
    <property type="entry name" value="Acyl_CoA_acyltransferase"/>
</dbReference>
<feature type="domain" description="N-acetyltransferase" evidence="4">
    <location>
        <begin position="1"/>
        <end position="154"/>
    </location>
</feature>
<comment type="function">
    <text evidence="3">Acetylates the N-terminal alanine of ribosomal protein bS18.</text>
</comment>
<keyword evidence="3" id="KW-0963">Cytoplasm</keyword>
<dbReference type="CDD" id="cd04301">
    <property type="entry name" value="NAT_SF"/>
    <property type="match status" value="1"/>
</dbReference>
<keyword evidence="6" id="KW-1185">Reference proteome</keyword>
<protein>
    <recommendedName>
        <fullName evidence="3">[Ribosomal protein bS18]-alanine N-acetyltransferase</fullName>
        <ecNumber evidence="3">2.3.1.266</ecNumber>
    </recommendedName>
</protein>
<dbReference type="EC" id="2.3.1.266" evidence="3"/>
<dbReference type="GO" id="GO:0008999">
    <property type="term" value="F:protein-N-terminal-alanine acetyltransferase activity"/>
    <property type="evidence" value="ECO:0007669"/>
    <property type="project" value="UniProtKB-EC"/>
</dbReference>
<evidence type="ECO:0000259" key="4">
    <source>
        <dbReference type="PROSITE" id="PS51186"/>
    </source>
</evidence>
<dbReference type="InterPro" id="IPR006464">
    <property type="entry name" value="AcTrfase_RimI/Ard1"/>
</dbReference>
<keyword evidence="5" id="KW-0687">Ribonucleoprotein</keyword>
<comment type="similarity">
    <text evidence="3">Belongs to the acetyltransferase family. RimI subfamily.</text>
</comment>
<gene>
    <name evidence="5" type="primary">rimI</name>
    <name evidence="5" type="ORF">LZ519_06395</name>
</gene>
<evidence type="ECO:0000256" key="1">
    <source>
        <dbReference type="ARBA" id="ARBA00022679"/>
    </source>
</evidence>
<dbReference type="PROSITE" id="PS51186">
    <property type="entry name" value="GNAT"/>
    <property type="match status" value="1"/>
</dbReference>
<keyword evidence="5" id="KW-0689">Ribosomal protein</keyword>
<keyword evidence="2 5" id="KW-0012">Acyltransferase</keyword>
<comment type="caution">
    <text evidence="5">The sequence shown here is derived from an EMBL/GenBank/DDBJ whole genome shotgun (WGS) entry which is preliminary data.</text>
</comment>
<dbReference type="InterPro" id="IPR050832">
    <property type="entry name" value="Bact_Acetyltransf"/>
</dbReference>
<dbReference type="Pfam" id="PF00583">
    <property type="entry name" value="Acetyltransf_1"/>
    <property type="match status" value="1"/>
</dbReference>
<reference evidence="5" key="1">
    <citation type="submission" date="2022-05" db="EMBL/GenBank/DDBJ databases">
        <authorList>
            <person name="Jo J.-H."/>
            <person name="Im W.-T."/>
        </authorList>
    </citation>
    <scope>NUCLEOTIDE SEQUENCE</scope>
    <source>
        <strain evidence="5">RG327</strain>
    </source>
</reference>
<dbReference type="GO" id="GO:0005840">
    <property type="term" value="C:ribosome"/>
    <property type="evidence" value="ECO:0007669"/>
    <property type="project" value="UniProtKB-KW"/>
</dbReference>
<comment type="catalytic activity">
    <reaction evidence="3">
        <text>N-terminal L-alanyl-[ribosomal protein bS18] + acetyl-CoA = N-terminal N(alpha)-acetyl-L-alanyl-[ribosomal protein bS18] + CoA + H(+)</text>
        <dbReference type="Rhea" id="RHEA:43756"/>
        <dbReference type="Rhea" id="RHEA-COMP:10676"/>
        <dbReference type="Rhea" id="RHEA-COMP:10677"/>
        <dbReference type="ChEBI" id="CHEBI:15378"/>
        <dbReference type="ChEBI" id="CHEBI:57287"/>
        <dbReference type="ChEBI" id="CHEBI:57288"/>
        <dbReference type="ChEBI" id="CHEBI:64718"/>
        <dbReference type="ChEBI" id="CHEBI:83683"/>
        <dbReference type="EC" id="2.3.1.266"/>
    </reaction>
</comment>
<comment type="subcellular location">
    <subcellularLocation>
        <location evidence="3">Cytoplasm</location>
    </subcellularLocation>
</comment>
<dbReference type="NCBIfam" id="TIGR01575">
    <property type="entry name" value="rimI"/>
    <property type="match status" value="1"/>
</dbReference>
<dbReference type="InterPro" id="IPR000182">
    <property type="entry name" value="GNAT_dom"/>
</dbReference>
<dbReference type="Gene3D" id="3.40.630.30">
    <property type="match status" value="1"/>
</dbReference>
<dbReference type="RefSeq" id="WP_249867870.1">
    <property type="nucleotide sequence ID" value="NZ_JAMGBC010000001.1"/>
</dbReference>
<sequence>MIAQLSQGCADDLDAVMRVMTSAFPDRYGEAWTRSQCAGILPMAGVKLVLAEDGEANVVGFSLYRTIVDDAELLLLAVEPNSRGKGIGRQLLSNFIADAKSSGATRVHLEVRDGNPAIQVYETAGFEQANRRRNYYRGRDGAAFDALTFVLTTQD</sequence>
<evidence type="ECO:0000256" key="2">
    <source>
        <dbReference type="ARBA" id="ARBA00023315"/>
    </source>
</evidence>